<organism evidence="1">
    <name type="scientific">marine sediment metagenome</name>
    <dbReference type="NCBI Taxonomy" id="412755"/>
    <lineage>
        <taxon>unclassified sequences</taxon>
        <taxon>metagenomes</taxon>
        <taxon>ecological metagenomes</taxon>
    </lineage>
</organism>
<protein>
    <recommendedName>
        <fullName evidence="2">Right handed beta helix domain-containing protein</fullName>
    </recommendedName>
</protein>
<dbReference type="AlphaFoldDB" id="X0W5Z3"/>
<proteinExistence type="predicted"/>
<accession>X0W5Z3</accession>
<feature type="non-terminal residue" evidence="1">
    <location>
        <position position="1"/>
    </location>
</feature>
<dbReference type="InterPro" id="IPR011050">
    <property type="entry name" value="Pectin_lyase_fold/virulence"/>
</dbReference>
<dbReference type="EMBL" id="BARS01033450">
    <property type="protein sequence ID" value="GAG25960.1"/>
    <property type="molecule type" value="Genomic_DNA"/>
</dbReference>
<evidence type="ECO:0000313" key="1">
    <source>
        <dbReference type="EMBL" id="GAG25960.1"/>
    </source>
</evidence>
<evidence type="ECO:0008006" key="2">
    <source>
        <dbReference type="Google" id="ProtNLM"/>
    </source>
</evidence>
<reference evidence="1" key="1">
    <citation type="journal article" date="2014" name="Front. Microbiol.">
        <title>High frequency of phylogenetically diverse reductive dehalogenase-homologous genes in deep subseafloor sedimentary metagenomes.</title>
        <authorList>
            <person name="Kawai M."/>
            <person name="Futagami T."/>
            <person name="Toyoda A."/>
            <person name="Takaki Y."/>
            <person name="Nishi S."/>
            <person name="Hori S."/>
            <person name="Arai W."/>
            <person name="Tsubouchi T."/>
            <person name="Morono Y."/>
            <person name="Uchiyama I."/>
            <person name="Ito T."/>
            <person name="Fujiyama A."/>
            <person name="Inagaki F."/>
            <person name="Takami H."/>
        </authorList>
    </citation>
    <scope>NUCLEOTIDE SEQUENCE</scope>
    <source>
        <strain evidence="1">Expedition CK06-06</strain>
    </source>
</reference>
<comment type="caution">
    <text evidence="1">The sequence shown here is derived from an EMBL/GenBank/DDBJ whole genome shotgun (WGS) entry which is preliminary data.</text>
</comment>
<sequence>GGWQFHNCWFEAIEATDNTPDTLAIYATNPLDVLISNCRFTSLLTSPFSTAAISLTHDMAIDNCRIENNEIFGAVGITIATDVTHKWCDCIIKDNFIKATTLCIDDNTDDWHIIGNNMISLATKANATDLNVGLAVNNHLTGSDGTRLIPYTDQEA</sequence>
<name>X0W5Z3_9ZZZZ</name>
<dbReference type="SUPFAM" id="SSF51126">
    <property type="entry name" value="Pectin lyase-like"/>
    <property type="match status" value="1"/>
</dbReference>
<gene>
    <name evidence="1" type="ORF">S01H1_51796</name>
</gene>